<dbReference type="GO" id="GO:0005886">
    <property type="term" value="C:plasma membrane"/>
    <property type="evidence" value="ECO:0007669"/>
    <property type="project" value="UniProtKB-SubCell"/>
</dbReference>
<comment type="subcellular location">
    <subcellularLocation>
        <location evidence="1">Cell membrane</location>
        <topology evidence="1">Multi-pass membrane protein</topology>
    </subcellularLocation>
</comment>
<evidence type="ECO:0000256" key="1">
    <source>
        <dbReference type="ARBA" id="ARBA00004651"/>
    </source>
</evidence>
<gene>
    <name evidence="7" type="ORF">IX83_06900</name>
</gene>
<feature type="transmembrane region" description="Helical" evidence="6">
    <location>
        <begin position="268"/>
        <end position="290"/>
    </location>
</feature>
<feature type="transmembrane region" description="Helical" evidence="6">
    <location>
        <begin position="161"/>
        <end position="182"/>
    </location>
</feature>
<dbReference type="Proteomes" id="UP000028945">
    <property type="component" value="Chromosome"/>
</dbReference>
<keyword evidence="3 6" id="KW-0812">Transmembrane</keyword>
<evidence type="ECO:0000313" key="7">
    <source>
        <dbReference type="EMBL" id="AIL33069.1"/>
    </source>
</evidence>
<organism evidence="7 8">
    <name type="scientific">Basilea psittacipulmonis DSM 24701</name>
    <dbReference type="NCBI Taxonomy" id="1072685"/>
    <lineage>
        <taxon>Bacteria</taxon>
        <taxon>Pseudomonadati</taxon>
        <taxon>Pseudomonadota</taxon>
        <taxon>Betaproteobacteria</taxon>
        <taxon>Burkholderiales</taxon>
        <taxon>Alcaligenaceae</taxon>
        <taxon>Basilea</taxon>
    </lineage>
</organism>
<evidence type="ECO:0000256" key="4">
    <source>
        <dbReference type="ARBA" id="ARBA00022989"/>
    </source>
</evidence>
<sequence>MDRLAVGIEEVLHLLVPWEFSPTLLVLFLLSAVLFWRGSRVMTISIWRPILFWSGWLLLYLSMHTQLDYYAERVFYIHRIQHVILHHLSPLMIMASYPGQVMMRGMPFTIRYRFRSLKHTLLGKCLIGLMTNKVLVPFLFVFLVLVWLIPKVQFYAMLDWQLYRLMNWSVVLTGFMYWNLILDRRPSIPRKITAKHPIGRFFQRFVLGGHPAVMSVTERILSPIFTMLPQLIVGIWIVLTTTNLYPLFELCGRAVNISSMDDQRLGAFILWVPAALVETFGLVVALMNYLSLSSKGRLARANRAKED</sequence>
<dbReference type="KEGG" id="bpsi:IX83_06900"/>
<keyword evidence="2" id="KW-1003">Cell membrane</keyword>
<dbReference type="Pfam" id="PF09678">
    <property type="entry name" value="Caa3_CtaG"/>
    <property type="match status" value="2"/>
</dbReference>
<feature type="transmembrane region" description="Helical" evidence="6">
    <location>
        <begin position="224"/>
        <end position="248"/>
    </location>
</feature>
<protein>
    <submittedName>
        <fullName evidence="7">Membrane protein</fullName>
    </submittedName>
</protein>
<evidence type="ECO:0000313" key="8">
    <source>
        <dbReference type="Proteomes" id="UP000028945"/>
    </source>
</evidence>
<dbReference type="AlphaFoldDB" id="A0A077DEC8"/>
<evidence type="ECO:0000256" key="2">
    <source>
        <dbReference type="ARBA" id="ARBA00022475"/>
    </source>
</evidence>
<dbReference type="eggNOG" id="COG3336">
    <property type="taxonomic scope" value="Bacteria"/>
</dbReference>
<keyword evidence="8" id="KW-1185">Reference proteome</keyword>
<feature type="transmembrane region" description="Helical" evidence="6">
    <location>
        <begin position="83"/>
        <end position="100"/>
    </location>
</feature>
<dbReference type="RefSeq" id="WP_038500587.1">
    <property type="nucleotide sequence ID" value="NZ_AFWK01000104.1"/>
</dbReference>
<keyword evidence="4 6" id="KW-1133">Transmembrane helix</keyword>
<evidence type="ECO:0000256" key="5">
    <source>
        <dbReference type="ARBA" id="ARBA00023136"/>
    </source>
</evidence>
<dbReference type="OrthoDB" id="9808789at2"/>
<feature type="transmembrane region" description="Helical" evidence="6">
    <location>
        <begin position="45"/>
        <end position="63"/>
    </location>
</feature>
<dbReference type="InterPro" id="IPR019108">
    <property type="entry name" value="Caa3_assmbl_CtaG-rel"/>
</dbReference>
<dbReference type="STRING" id="1072685.IX83_06900"/>
<accession>A0A077DEC8</accession>
<dbReference type="EMBL" id="CP009238">
    <property type="protein sequence ID" value="AIL33069.1"/>
    <property type="molecule type" value="Genomic_DNA"/>
</dbReference>
<evidence type="ECO:0000256" key="6">
    <source>
        <dbReference type="SAM" id="Phobius"/>
    </source>
</evidence>
<feature type="transmembrane region" description="Helical" evidence="6">
    <location>
        <begin position="121"/>
        <end position="149"/>
    </location>
</feature>
<keyword evidence="5 6" id="KW-0472">Membrane</keyword>
<dbReference type="HOGENOM" id="CLU_054944_0_0_4"/>
<feature type="transmembrane region" description="Helical" evidence="6">
    <location>
        <begin position="20"/>
        <end position="38"/>
    </location>
</feature>
<name>A0A077DEC8_9BURK</name>
<reference evidence="7 8" key="1">
    <citation type="journal article" date="2014" name="BMC Genomics">
        <title>A genomic perspective on a new bacterial genus and species from the Alcaligenaceae family, Basilea psittacipulmonis.</title>
        <authorList>
            <person name="Whiteson K.L."/>
            <person name="Hernandez D."/>
            <person name="Lazarevic V."/>
            <person name="Gaia N."/>
            <person name="Farinelli L."/>
            <person name="Francois P."/>
            <person name="Pilo P."/>
            <person name="Frey J."/>
            <person name="Schrenzel J."/>
        </authorList>
    </citation>
    <scope>NUCLEOTIDE SEQUENCE [LARGE SCALE GENOMIC DNA]</scope>
    <source>
        <strain evidence="7 8">DSM 24701</strain>
    </source>
</reference>
<proteinExistence type="predicted"/>
<evidence type="ECO:0000256" key="3">
    <source>
        <dbReference type="ARBA" id="ARBA00022692"/>
    </source>
</evidence>